<dbReference type="EMBL" id="JABAIL010000016">
    <property type="protein sequence ID" value="NLR94869.1"/>
    <property type="molecule type" value="Genomic_DNA"/>
</dbReference>
<evidence type="ECO:0000313" key="2">
    <source>
        <dbReference type="Proteomes" id="UP000585050"/>
    </source>
</evidence>
<dbReference type="AlphaFoldDB" id="A0A7X8SRC0"/>
<proteinExistence type="predicted"/>
<comment type="caution">
    <text evidence="1">The sequence shown here is derived from an EMBL/GenBank/DDBJ whole genome shotgun (WGS) entry which is preliminary data.</text>
</comment>
<name>A0A7X8SRC0_9BACT</name>
<reference evidence="1 2" key="1">
    <citation type="submission" date="2020-04" db="EMBL/GenBank/DDBJ databases">
        <title>Flammeovirga sp. SR4, a novel species isolated from seawater.</title>
        <authorList>
            <person name="Wang X."/>
        </authorList>
    </citation>
    <scope>NUCLEOTIDE SEQUENCE [LARGE SCALE GENOMIC DNA]</scope>
    <source>
        <strain evidence="1 2">SR4</strain>
    </source>
</reference>
<accession>A0A7X8SRC0</accession>
<protein>
    <submittedName>
        <fullName evidence="1">Uncharacterized protein</fullName>
    </submittedName>
</protein>
<gene>
    <name evidence="1" type="ORF">HGP29_26930</name>
</gene>
<dbReference type="RefSeq" id="WP_168885578.1">
    <property type="nucleotide sequence ID" value="NZ_JABAIL010000016.1"/>
</dbReference>
<keyword evidence="2" id="KW-1185">Reference proteome</keyword>
<dbReference type="Proteomes" id="UP000585050">
    <property type="component" value="Unassembled WGS sequence"/>
</dbReference>
<evidence type="ECO:0000313" key="1">
    <source>
        <dbReference type="EMBL" id="NLR94869.1"/>
    </source>
</evidence>
<sequence length="120" mass="13193">MNTIVKSHYRKGRIVRSHKRKCGNKKTVKSHFINKKTVTGFAKGALGRKAGSFVGAAMGYKDDQGSASNTLGKTAKKWLNNDPKGKKLKSKIWKGVRSLSKTKTGGALLTTANRLKKYIK</sequence>
<organism evidence="1 2">
    <name type="scientific">Flammeovirga agarivorans</name>
    <dbReference type="NCBI Taxonomy" id="2726742"/>
    <lineage>
        <taxon>Bacteria</taxon>
        <taxon>Pseudomonadati</taxon>
        <taxon>Bacteroidota</taxon>
        <taxon>Cytophagia</taxon>
        <taxon>Cytophagales</taxon>
        <taxon>Flammeovirgaceae</taxon>
        <taxon>Flammeovirga</taxon>
    </lineage>
</organism>